<evidence type="ECO:0000313" key="2">
    <source>
        <dbReference type="Proteomes" id="UP000002819"/>
    </source>
</evidence>
<reference evidence="1 2" key="1">
    <citation type="journal article" date="2012" name="J. Virol.">
        <title>Complete Genome Sequences of Two Persicivirga Bacteriophages, P12024S and P12024L.</title>
        <authorList>
            <person name="Kang I."/>
            <person name="Jang H."/>
            <person name="Cho J.C."/>
        </authorList>
    </citation>
    <scope>NUCLEOTIDE SEQUENCE [LARGE SCALE GENOMIC DNA]</scope>
</reference>
<evidence type="ECO:0000313" key="1">
    <source>
        <dbReference type="EMBL" id="AFM54731.1"/>
    </source>
</evidence>
<protein>
    <submittedName>
        <fullName evidence="1">Uncharacterized protein</fullName>
    </submittedName>
</protein>
<accession>I6R158</accession>
<dbReference type="EMBL" id="JQ823123">
    <property type="protein sequence ID" value="AFM54731.1"/>
    <property type="molecule type" value="Genomic_DNA"/>
</dbReference>
<sequence>MNIYQLKYTDKQAAIFDLMDKGVLLKKLAYEDEPLRVTPNTEITKAVVWIGQIVDVPATEDTEATYIDGYHVDVMLTETRDFGSAETLPKTPAHKFAVKQ</sequence>
<keyword evidence="2" id="KW-1185">Reference proteome</keyword>
<dbReference type="OrthoDB" id="32517at10239"/>
<organism evidence="1 2">
    <name type="scientific">Nonlabens phage P12024L</name>
    <dbReference type="NCBI Taxonomy" id="1168479"/>
    <lineage>
        <taxon>Viruses</taxon>
        <taxon>Duplodnaviria</taxon>
        <taxon>Heunggongvirae</taxon>
        <taxon>Uroviricota</taxon>
        <taxon>Caudoviricetes</taxon>
        <taxon>Inhavirus</taxon>
        <taxon>Inhavirus P12024L</taxon>
    </lineage>
</organism>
<proteinExistence type="predicted"/>
<name>I6R158_9CAUD</name>
<dbReference type="KEGG" id="vg:13405350"/>
<gene>
    <name evidence="1" type="ORF">P12024L_11</name>
</gene>
<dbReference type="GeneID" id="13405350"/>
<dbReference type="RefSeq" id="YP_006560410.1">
    <property type="nucleotide sequence ID" value="NC_018272.1"/>
</dbReference>
<dbReference type="Proteomes" id="UP000002819">
    <property type="component" value="Segment"/>
</dbReference>